<organism evidence="2 3">
    <name type="scientific">Sphingobium ummariense RL-3</name>
    <dbReference type="NCBI Taxonomy" id="1346791"/>
    <lineage>
        <taxon>Bacteria</taxon>
        <taxon>Pseudomonadati</taxon>
        <taxon>Pseudomonadota</taxon>
        <taxon>Alphaproteobacteria</taxon>
        <taxon>Sphingomonadales</taxon>
        <taxon>Sphingomonadaceae</taxon>
        <taxon>Sphingobium</taxon>
    </lineage>
</organism>
<dbReference type="InterPro" id="IPR017946">
    <property type="entry name" value="PLC-like_Pdiesterase_TIM-brl"/>
</dbReference>
<sequence length="245" mass="26108">MPSSSYGRLSDVGFLTARPFAHRGLHGAHVSENGLAAFDAAIAAGVGIECDVRPSRDGVAMVFHDAALTRLTGADGLVADRTAQELEELSLADGGRIPRLASLLERCAAGTPLLIEVKIDGWAVAPACAPVADALAQHCGASFAVMSFNPFALRWFARRGSAFPRGLVVTGQGKGRWRGRIERALAMTLARPDFIACDIRDLPSRFAARARARGLPVLTWTVRTDAQRAVAAIHADQIIFEDMHG</sequence>
<evidence type="ECO:0000259" key="1">
    <source>
        <dbReference type="PROSITE" id="PS51704"/>
    </source>
</evidence>
<dbReference type="PROSITE" id="PS51704">
    <property type="entry name" value="GP_PDE"/>
    <property type="match status" value="1"/>
</dbReference>
<dbReference type="PANTHER" id="PTHR46211">
    <property type="entry name" value="GLYCEROPHOSPHORYL DIESTER PHOSPHODIESTERASE"/>
    <property type="match status" value="1"/>
</dbReference>
<dbReference type="Pfam" id="PF03009">
    <property type="entry name" value="GDPD"/>
    <property type="match status" value="1"/>
</dbReference>
<comment type="caution">
    <text evidence="2">The sequence shown here is derived from an EMBL/GenBank/DDBJ whole genome shotgun (WGS) entry which is preliminary data.</text>
</comment>
<dbReference type="eggNOG" id="COG0584">
    <property type="taxonomic scope" value="Bacteria"/>
</dbReference>
<name>T0J761_9SPHN</name>
<dbReference type="EMBL" id="AUWY01000023">
    <property type="protein sequence ID" value="EQB33821.1"/>
    <property type="molecule type" value="Genomic_DNA"/>
</dbReference>
<evidence type="ECO:0000313" key="3">
    <source>
        <dbReference type="Proteomes" id="UP000015523"/>
    </source>
</evidence>
<dbReference type="Gene3D" id="3.20.20.190">
    <property type="entry name" value="Phosphatidylinositol (PI) phosphodiesterase"/>
    <property type="match status" value="1"/>
</dbReference>
<dbReference type="SUPFAM" id="SSF51695">
    <property type="entry name" value="PLC-like phosphodiesterases"/>
    <property type="match status" value="1"/>
</dbReference>
<feature type="domain" description="GP-PDE" evidence="1">
    <location>
        <begin position="17"/>
        <end position="245"/>
    </location>
</feature>
<proteinExistence type="predicted"/>
<evidence type="ECO:0000313" key="2">
    <source>
        <dbReference type="EMBL" id="EQB33821.1"/>
    </source>
</evidence>
<dbReference type="AlphaFoldDB" id="T0J761"/>
<gene>
    <name evidence="2" type="ORF">M529_02085</name>
</gene>
<protein>
    <recommendedName>
        <fullName evidence="1">GP-PDE domain-containing protein</fullName>
    </recommendedName>
</protein>
<reference evidence="2 3" key="1">
    <citation type="journal article" date="2013" name="Genome Announc.">
        <title>Draft Genome Sequence of Sphingobium ummariense Strain RL-3, a Hexachlorocyclohexane-Degrading Bacterium.</title>
        <authorList>
            <person name="Kohli P."/>
            <person name="Dua A."/>
            <person name="Sangwan N."/>
            <person name="Oldach P."/>
            <person name="Khurana J.P."/>
            <person name="Lal R."/>
        </authorList>
    </citation>
    <scope>NUCLEOTIDE SEQUENCE [LARGE SCALE GENOMIC DNA]</scope>
    <source>
        <strain evidence="2 3">RL-3</strain>
    </source>
</reference>
<dbReference type="OrthoDB" id="384721at2"/>
<dbReference type="Proteomes" id="UP000015523">
    <property type="component" value="Unassembled WGS sequence"/>
</dbReference>
<dbReference type="InterPro" id="IPR030395">
    <property type="entry name" value="GP_PDE_dom"/>
</dbReference>
<dbReference type="GO" id="GO:0008081">
    <property type="term" value="F:phosphoric diester hydrolase activity"/>
    <property type="evidence" value="ECO:0007669"/>
    <property type="project" value="InterPro"/>
</dbReference>
<keyword evidence="3" id="KW-1185">Reference proteome</keyword>
<accession>T0J761</accession>
<dbReference type="PANTHER" id="PTHR46211:SF1">
    <property type="entry name" value="GLYCEROPHOSPHODIESTER PHOSPHODIESTERASE, CYTOPLASMIC"/>
    <property type="match status" value="1"/>
</dbReference>
<dbReference type="STRING" id="1346791.M529_02085"/>
<dbReference type="RefSeq" id="WP_021316446.1">
    <property type="nucleotide sequence ID" value="NZ_AUWY01000023.1"/>
</dbReference>
<dbReference type="PATRIC" id="fig|1346791.3.peg.408"/>
<dbReference type="GO" id="GO:0006629">
    <property type="term" value="P:lipid metabolic process"/>
    <property type="evidence" value="ECO:0007669"/>
    <property type="project" value="InterPro"/>
</dbReference>